<protein>
    <submittedName>
        <fullName evidence="4">AAA family ATPase</fullName>
    </submittedName>
    <submittedName>
        <fullName evidence="3">ParA family protein</fullName>
    </submittedName>
</protein>
<comment type="similarity">
    <text evidence="1">Belongs to the ParA family.</text>
</comment>
<dbReference type="Proteomes" id="UP001431572">
    <property type="component" value="Chromosome 2"/>
</dbReference>
<organism evidence="3 5">
    <name type="scientific">Candidatus Chlorohelix allophototropha</name>
    <dbReference type="NCBI Taxonomy" id="3003348"/>
    <lineage>
        <taxon>Bacteria</taxon>
        <taxon>Bacillati</taxon>
        <taxon>Chloroflexota</taxon>
        <taxon>Chloroflexia</taxon>
        <taxon>Candidatus Chloroheliales</taxon>
        <taxon>Candidatus Chloroheliaceae</taxon>
        <taxon>Candidatus Chlorohelix</taxon>
    </lineage>
</organism>
<dbReference type="PIRSF" id="PIRSF009320">
    <property type="entry name" value="Nuc_binding_HP_1000"/>
    <property type="match status" value="1"/>
</dbReference>
<dbReference type="PANTHER" id="PTHR13696:SF99">
    <property type="entry name" value="COBYRINIC ACID AC-DIAMIDE SYNTHASE"/>
    <property type="match status" value="1"/>
</dbReference>
<dbReference type="CDD" id="cd02042">
    <property type="entry name" value="ParAB_family"/>
    <property type="match status" value="1"/>
</dbReference>
<dbReference type="InterPro" id="IPR025669">
    <property type="entry name" value="AAA_dom"/>
</dbReference>
<dbReference type="AlphaFoldDB" id="A0A8T7M9H9"/>
<dbReference type="Gene3D" id="3.40.50.300">
    <property type="entry name" value="P-loop containing nucleotide triphosphate hydrolases"/>
    <property type="match status" value="1"/>
</dbReference>
<evidence type="ECO:0000256" key="1">
    <source>
        <dbReference type="ARBA" id="ARBA00006976"/>
    </source>
</evidence>
<dbReference type="EMBL" id="CP128400">
    <property type="protein sequence ID" value="WJW68739.1"/>
    <property type="molecule type" value="Genomic_DNA"/>
</dbReference>
<gene>
    <name evidence="3" type="ORF">HXX08_23355</name>
    <name evidence="4" type="ORF">OZ401_004356</name>
</gene>
<dbReference type="SUPFAM" id="SSF52540">
    <property type="entry name" value="P-loop containing nucleoside triphosphate hydrolases"/>
    <property type="match status" value="1"/>
</dbReference>
<dbReference type="RefSeq" id="WP_341470646.1">
    <property type="nucleotide sequence ID" value="NZ_CP128400.1"/>
</dbReference>
<name>A0A8T7M9H9_9CHLR</name>
<accession>A0A8T7M9H9</accession>
<dbReference type="InterPro" id="IPR050678">
    <property type="entry name" value="DNA_Partitioning_ATPase"/>
</dbReference>
<reference evidence="4" key="2">
    <citation type="journal article" date="2024" name="Nature">
        <title>Anoxygenic phototroph of the Chloroflexota uses a type I reaction centre.</title>
        <authorList>
            <person name="Tsuji J.M."/>
            <person name="Shaw N.A."/>
            <person name="Nagashima S."/>
            <person name="Venkiteswaran J.J."/>
            <person name="Schiff S.L."/>
            <person name="Watanabe T."/>
            <person name="Fukui M."/>
            <person name="Hanada S."/>
            <person name="Tank M."/>
            <person name="Neufeld J.D."/>
        </authorList>
    </citation>
    <scope>NUCLEOTIDE SEQUENCE</scope>
    <source>
        <strain evidence="4">L227-S17</strain>
    </source>
</reference>
<reference evidence="3 5" key="1">
    <citation type="submission" date="2020-06" db="EMBL/GenBank/DDBJ databases">
        <title>Anoxygenic phototrophic Chloroflexota member uses a Type I reaction center.</title>
        <authorList>
            <person name="Tsuji J.M."/>
            <person name="Shaw N.A."/>
            <person name="Nagashima S."/>
            <person name="Venkiteswaran J."/>
            <person name="Schiff S.L."/>
            <person name="Hanada S."/>
            <person name="Tank M."/>
            <person name="Neufeld J.D."/>
        </authorList>
    </citation>
    <scope>NUCLEOTIDE SEQUENCE [LARGE SCALE GENOMIC DNA]</scope>
    <source>
        <strain evidence="3">L227-S17</strain>
    </source>
</reference>
<evidence type="ECO:0000259" key="2">
    <source>
        <dbReference type="Pfam" id="PF13614"/>
    </source>
</evidence>
<evidence type="ECO:0000313" key="3">
    <source>
        <dbReference type="EMBL" id="NWJ48807.1"/>
    </source>
</evidence>
<proteinExistence type="inferred from homology"/>
<dbReference type="Pfam" id="PF13614">
    <property type="entry name" value="AAA_31"/>
    <property type="match status" value="1"/>
</dbReference>
<evidence type="ECO:0000313" key="4">
    <source>
        <dbReference type="EMBL" id="WJW68739.1"/>
    </source>
</evidence>
<dbReference type="EMBL" id="JACATZ010000003">
    <property type="protein sequence ID" value="NWJ48807.1"/>
    <property type="molecule type" value="Genomic_DNA"/>
</dbReference>
<dbReference type="PANTHER" id="PTHR13696">
    <property type="entry name" value="P-LOOP CONTAINING NUCLEOSIDE TRIPHOSPHATE HYDROLASE"/>
    <property type="match status" value="1"/>
</dbReference>
<dbReference type="InterPro" id="IPR027417">
    <property type="entry name" value="P-loop_NTPase"/>
</dbReference>
<feature type="domain" description="AAA" evidence="2">
    <location>
        <begin position="8"/>
        <end position="181"/>
    </location>
</feature>
<evidence type="ECO:0000313" key="6">
    <source>
        <dbReference type="Proteomes" id="UP001431572"/>
    </source>
</evidence>
<dbReference type="FunFam" id="3.40.50.300:FF:000285">
    <property type="entry name" value="Sporulation initiation inhibitor Soj"/>
    <property type="match status" value="1"/>
</dbReference>
<evidence type="ECO:0000313" key="5">
    <source>
        <dbReference type="Proteomes" id="UP000521676"/>
    </source>
</evidence>
<dbReference type="Proteomes" id="UP000521676">
    <property type="component" value="Unassembled WGS sequence"/>
</dbReference>
<keyword evidence="6" id="KW-1185">Reference proteome</keyword>
<sequence>MADRKPVIIAISQNKGGTAKTTTTINLGAALTKLGKRVLLIDLDPQANLSSGVGIDPHELEHSMYHVFTDRNIALGDVTYEVDGLLVAPAHISMVTLEMELVSRHGREWLLKRKLEVLQEQFDYVLIDCPPSLGLVVTNALAACDYVLVPVQTQAYALYGVPQLMEMINVIREDLNPHLEVLGVLLTFTNRTRLSREIEEEVKNYFKEQVFNTPIRQNIKIAEAPLSGRSVIYYAPEAAEDYINLAQEVEERVNRKAR</sequence>